<organism evidence="2 3">
    <name type="scientific">Drouetiella hepatica Uher 2000/2452</name>
    <dbReference type="NCBI Taxonomy" id="904376"/>
    <lineage>
        <taxon>Bacteria</taxon>
        <taxon>Bacillati</taxon>
        <taxon>Cyanobacteriota</taxon>
        <taxon>Cyanophyceae</taxon>
        <taxon>Oculatellales</taxon>
        <taxon>Oculatellaceae</taxon>
        <taxon>Drouetiella</taxon>
    </lineage>
</organism>
<dbReference type="GO" id="GO:0005509">
    <property type="term" value="F:calcium ion binding"/>
    <property type="evidence" value="ECO:0007669"/>
    <property type="project" value="InterPro"/>
</dbReference>
<name>A0A951UNT1_9CYAN</name>
<evidence type="ECO:0000259" key="1">
    <source>
        <dbReference type="Pfam" id="PF14252"/>
    </source>
</evidence>
<accession>A0A951UNT1</accession>
<gene>
    <name evidence="2" type="ORF">KME15_09950</name>
</gene>
<feature type="domain" description="DUF4347" evidence="1">
    <location>
        <begin position="2"/>
        <end position="38"/>
    </location>
</feature>
<evidence type="ECO:0000313" key="2">
    <source>
        <dbReference type="EMBL" id="MBW4658988.1"/>
    </source>
</evidence>
<dbReference type="AlphaFoldDB" id="A0A951UNT1"/>
<dbReference type="InterPro" id="IPR048165">
    <property type="entry name" value="Bluetail_dom"/>
</dbReference>
<dbReference type="Proteomes" id="UP000757435">
    <property type="component" value="Unassembled WGS sequence"/>
</dbReference>
<reference evidence="2" key="2">
    <citation type="journal article" date="2022" name="Microbiol. Resour. Announc.">
        <title>Metagenome Sequencing to Explore Phylogenomics of Terrestrial Cyanobacteria.</title>
        <authorList>
            <person name="Ward R.D."/>
            <person name="Stajich J.E."/>
            <person name="Johansen J.R."/>
            <person name="Huntemann M."/>
            <person name="Clum A."/>
            <person name="Foster B."/>
            <person name="Foster B."/>
            <person name="Roux S."/>
            <person name="Palaniappan K."/>
            <person name="Varghese N."/>
            <person name="Mukherjee S."/>
            <person name="Reddy T.B.K."/>
            <person name="Daum C."/>
            <person name="Copeland A."/>
            <person name="Chen I.A."/>
            <person name="Ivanova N.N."/>
            <person name="Kyrpides N.C."/>
            <person name="Shapiro N."/>
            <person name="Eloe-Fadrosh E.A."/>
            <person name="Pietrasiak N."/>
        </authorList>
    </citation>
    <scope>NUCLEOTIDE SEQUENCE</scope>
    <source>
        <strain evidence="2">UHER 2000/2452</strain>
    </source>
</reference>
<dbReference type="EMBL" id="JAHHHD010000008">
    <property type="protein sequence ID" value="MBW4658988.1"/>
    <property type="molecule type" value="Genomic_DNA"/>
</dbReference>
<dbReference type="NCBIfam" id="NF041519">
    <property type="entry name" value="bluetail"/>
    <property type="match status" value="1"/>
</dbReference>
<dbReference type="Pfam" id="PF14252">
    <property type="entry name" value="DUF4347"/>
    <property type="match status" value="1"/>
</dbReference>
<reference evidence="2" key="1">
    <citation type="submission" date="2021-05" db="EMBL/GenBank/DDBJ databases">
        <authorList>
            <person name="Pietrasiak N."/>
            <person name="Ward R."/>
            <person name="Stajich J.E."/>
            <person name="Kurbessoian T."/>
        </authorList>
    </citation>
    <scope>NUCLEOTIDE SEQUENCE</scope>
    <source>
        <strain evidence="2">UHER 2000/2452</strain>
    </source>
</reference>
<dbReference type="InterPro" id="IPR001343">
    <property type="entry name" value="Hemolysn_Ca-bd"/>
</dbReference>
<proteinExistence type="predicted"/>
<dbReference type="PROSITE" id="PS00330">
    <property type="entry name" value="HEMOLYSIN_CALCIUM"/>
    <property type="match status" value="2"/>
</dbReference>
<dbReference type="Pfam" id="PF00353">
    <property type="entry name" value="HemolysinCabind"/>
    <property type="match status" value="2"/>
</dbReference>
<protein>
    <submittedName>
        <fullName evidence="2">DUF4347 domain-containing protein</fullName>
    </submittedName>
</protein>
<dbReference type="Gene3D" id="2.150.10.10">
    <property type="entry name" value="Serralysin-like metalloprotease, C-terminal"/>
    <property type="match status" value="1"/>
</dbReference>
<sequence>MTGSARQGGNWDLEFATGRVKSAIAFQLETLEAYAGVLNTFNVSTYTQLKDAISASQTTPEDDVINLTGNINLTADLPDITTNITFVGNSYTVSGSNTYRPFTVSSGTVVFSNLTIANGRAFGTPGVPGTDQAGGDGGFGRGGGLLINGGSVSLVNTSFQSNQAIGGQGGNSLSGSGGSGGSGQGGAVYVSAGTLRISTTSFNSNSAVAGLGGTGATNGLLGQGKGGAIFVNTGATVISERTPAFNGNTATSALAIDTDNANLFGAVTVVIPPTVTALNRAQPELTAATNVSYTAIFDQDVTGVDAADFTLQSTGSIAGAGIVSVVPVSASTYTVTVNTGTGQGTLRLNLVDDDTIKNGAGAPLGSTGVGNGALGGQSYTIDKTPPKVFSIARKGSNPTAAATLTYTVIFDQDITGVDVADFALAVSATPPGGTITGASVTSVTPVNSKTFDVVVNSGTGNGDLALNLVDNDSIANTLGVVLGGAGAANGDFAGQAYTINKTPPSVSSIVLANPNPTKASTAQYTVTFSQSVTGVDATDFTLATVGVTGANIASVQAVDASNTSVYTVTVNTGTGDGSLGLNLADNDTIANSLGVTLGGAGSGNGNFTGQAYTLIKSSPVVSAIALVNPSPTASGTVNYAVTFNQDVTGVDAADFALTASGITGAGITGVTGSGKTYTVAVATGSGSGSLGLSLVDNDSIANGVSTVLGGAGSGNGNFVGQTYTVNKVPPRVSSISRLDTNPSNAATVNFAVIFNENVIQVDTNDFALTAQGVSGARIASITRVNGSFYTVAVSAGSGNGSIGLSLADNDSILNTLGVALGGTGAGNGNFSGEVYSLDRTAPSVDIVDVAPDPRRDKIDSATLRFSEAVSGFNLSDLRLIRGDVNISLAKASLTSTDGINWTLGNLRKLTNQRGDYSLTLVAGESGIRDAAGNALTGNASDRWTNLVTVNACLPGINLSGTRRADNLQGTDDSDTLRGLDGNDVLTGLDCQDRLIGDGGNDRLIGGEGIDNLLGGSGNDTLEGGIDADTLNGGFGADRFVYAGTNQAAALSNSLVDAPDLVKGFRFSQGDRFQLSFSGGNNRRGDRPSRLFNAGRVGGGNLTAAVRSAYADKNQTSSSSQSLQGNEAVFFNWRGQTYLSINDSSRGFSTSRDSVINVNGIGLRSGDASAGTLNTANYFI</sequence>
<comment type="caution">
    <text evidence="2">The sequence shown here is derived from an EMBL/GenBank/DDBJ whole genome shotgun (WGS) entry which is preliminary data.</text>
</comment>
<dbReference type="InterPro" id="IPR025592">
    <property type="entry name" value="DUF4347"/>
</dbReference>
<evidence type="ECO:0000313" key="3">
    <source>
        <dbReference type="Proteomes" id="UP000757435"/>
    </source>
</evidence>
<dbReference type="InterPro" id="IPR011049">
    <property type="entry name" value="Serralysin-like_metalloprot_C"/>
</dbReference>
<dbReference type="PRINTS" id="PR00313">
    <property type="entry name" value="CABNDNGRPT"/>
</dbReference>
<dbReference type="InterPro" id="IPR018511">
    <property type="entry name" value="Hemolysin-typ_Ca-bd_CS"/>
</dbReference>